<dbReference type="InterPro" id="IPR029016">
    <property type="entry name" value="GAF-like_dom_sf"/>
</dbReference>
<feature type="domain" description="HTH luxR-type" evidence="4">
    <location>
        <begin position="204"/>
        <end position="269"/>
    </location>
</feature>
<comment type="caution">
    <text evidence="5">The sequence shown here is derived from an EMBL/GenBank/DDBJ whole genome shotgun (WGS) entry which is preliminary data.</text>
</comment>
<protein>
    <submittedName>
        <fullName evidence="5">Putative LuxR family transcriptional regulator</fullName>
    </submittedName>
</protein>
<evidence type="ECO:0000256" key="1">
    <source>
        <dbReference type="ARBA" id="ARBA00023015"/>
    </source>
</evidence>
<reference evidence="5 6" key="1">
    <citation type="submission" date="2012-12" db="EMBL/GenBank/DDBJ databases">
        <title>Whole genome shotgun sequence of Gordonia hirsuta NBRC 16056.</title>
        <authorList>
            <person name="Isaki-Nakamura S."/>
            <person name="Hosoyama A."/>
            <person name="Tsuchikane K."/>
            <person name="Katsumata H."/>
            <person name="Baba S."/>
            <person name="Yamazaki S."/>
            <person name="Fujita N."/>
        </authorList>
    </citation>
    <scope>NUCLEOTIDE SEQUENCE [LARGE SCALE GENOMIC DNA]</scope>
    <source>
        <strain evidence="5 6">NBRC 16056</strain>
    </source>
</reference>
<sequence>MSEASLAAPVTEALRRIRKASGVSLAFGGLAQGSARLRLQHFVGNTTGALNGLAVEAGHGLGGRVMRVNRPMVVNDYLATPQITHLYDDSIQVEGLRAIAAAPVIVDSQVIAVLYGGLHCDNLIGGRMLDILTTQARSLEQQVAVARALREAGARSSPDVEALRDRMNRAYSGLRLLAQALDDDVLAEEIKRLTDVLLDAPELESVAPVVLTGRERDVLALAALGYSNARIAAELGVVAETVKGYMKTAMGKLDANTRLEAVVLARRAGVLPG</sequence>
<dbReference type="STRING" id="1121927.GOHSU_02_01040"/>
<keyword evidence="2" id="KW-0238">DNA-binding</keyword>
<dbReference type="AlphaFoldDB" id="L7L5F5"/>
<proteinExistence type="predicted"/>
<evidence type="ECO:0000313" key="6">
    <source>
        <dbReference type="Proteomes" id="UP000053405"/>
    </source>
</evidence>
<name>L7L5F5_9ACTN</name>
<dbReference type="SUPFAM" id="SSF55781">
    <property type="entry name" value="GAF domain-like"/>
    <property type="match status" value="1"/>
</dbReference>
<dbReference type="PROSITE" id="PS50043">
    <property type="entry name" value="HTH_LUXR_2"/>
    <property type="match status" value="1"/>
</dbReference>
<dbReference type="GO" id="GO:0006355">
    <property type="term" value="P:regulation of DNA-templated transcription"/>
    <property type="evidence" value="ECO:0007669"/>
    <property type="project" value="InterPro"/>
</dbReference>
<evidence type="ECO:0000256" key="2">
    <source>
        <dbReference type="ARBA" id="ARBA00023125"/>
    </source>
</evidence>
<dbReference type="Gene3D" id="1.10.10.10">
    <property type="entry name" value="Winged helix-like DNA-binding domain superfamily/Winged helix DNA-binding domain"/>
    <property type="match status" value="1"/>
</dbReference>
<dbReference type="eggNOG" id="COG2197">
    <property type="taxonomic scope" value="Bacteria"/>
</dbReference>
<dbReference type="Pfam" id="PF00196">
    <property type="entry name" value="GerE"/>
    <property type="match status" value="1"/>
</dbReference>
<evidence type="ECO:0000313" key="5">
    <source>
        <dbReference type="EMBL" id="GAC55961.1"/>
    </source>
</evidence>
<keyword evidence="1" id="KW-0805">Transcription regulation</keyword>
<dbReference type="OrthoDB" id="4069167at2"/>
<gene>
    <name evidence="5" type="ORF">GOHSU_02_01040</name>
</gene>
<keyword evidence="3" id="KW-0804">Transcription</keyword>
<evidence type="ECO:0000256" key="3">
    <source>
        <dbReference type="ARBA" id="ARBA00023163"/>
    </source>
</evidence>
<dbReference type="GO" id="GO:0003677">
    <property type="term" value="F:DNA binding"/>
    <property type="evidence" value="ECO:0007669"/>
    <property type="project" value="UniProtKB-KW"/>
</dbReference>
<dbReference type="Gene3D" id="3.30.450.40">
    <property type="match status" value="1"/>
</dbReference>
<evidence type="ECO:0000259" key="4">
    <source>
        <dbReference type="PROSITE" id="PS50043"/>
    </source>
</evidence>
<dbReference type="InterPro" id="IPR036388">
    <property type="entry name" value="WH-like_DNA-bd_sf"/>
</dbReference>
<dbReference type="Proteomes" id="UP000053405">
    <property type="component" value="Unassembled WGS sequence"/>
</dbReference>
<dbReference type="PANTHER" id="PTHR44688">
    <property type="entry name" value="DNA-BINDING TRANSCRIPTIONAL ACTIVATOR DEVR_DOSR"/>
    <property type="match status" value="1"/>
</dbReference>
<dbReference type="EMBL" id="BANT01000002">
    <property type="protein sequence ID" value="GAC55961.1"/>
    <property type="molecule type" value="Genomic_DNA"/>
</dbReference>
<dbReference type="Pfam" id="PF01590">
    <property type="entry name" value="GAF"/>
    <property type="match status" value="1"/>
</dbReference>
<dbReference type="RefSeq" id="WP_005935245.1">
    <property type="nucleotide sequence ID" value="NZ_ATVK01000040.1"/>
</dbReference>
<dbReference type="PRINTS" id="PR00038">
    <property type="entry name" value="HTHLUXR"/>
</dbReference>
<dbReference type="SUPFAM" id="SSF46894">
    <property type="entry name" value="C-terminal effector domain of the bipartite response regulators"/>
    <property type="match status" value="1"/>
</dbReference>
<organism evidence="5 6">
    <name type="scientific">Gordonia hirsuta DSM 44140 = NBRC 16056</name>
    <dbReference type="NCBI Taxonomy" id="1121927"/>
    <lineage>
        <taxon>Bacteria</taxon>
        <taxon>Bacillati</taxon>
        <taxon>Actinomycetota</taxon>
        <taxon>Actinomycetes</taxon>
        <taxon>Mycobacteriales</taxon>
        <taxon>Gordoniaceae</taxon>
        <taxon>Gordonia</taxon>
    </lineage>
</organism>
<dbReference type="InterPro" id="IPR016032">
    <property type="entry name" value="Sig_transdc_resp-reg_C-effctor"/>
</dbReference>
<dbReference type="InterPro" id="IPR003018">
    <property type="entry name" value="GAF"/>
</dbReference>
<dbReference type="eggNOG" id="COG2203">
    <property type="taxonomic scope" value="Bacteria"/>
</dbReference>
<accession>L7L5F5</accession>
<dbReference type="CDD" id="cd06170">
    <property type="entry name" value="LuxR_C_like"/>
    <property type="match status" value="1"/>
</dbReference>
<keyword evidence="6" id="KW-1185">Reference proteome</keyword>
<dbReference type="PANTHER" id="PTHR44688:SF16">
    <property type="entry name" value="DNA-BINDING TRANSCRIPTIONAL ACTIVATOR DEVR_DOSR"/>
    <property type="match status" value="1"/>
</dbReference>
<dbReference type="SMART" id="SM00421">
    <property type="entry name" value="HTH_LUXR"/>
    <property type="match status" value="1"/>
</dbReference>
<dbReference type="InterPro" id="IPR000792">
    <property type="entry name" value="Tscrpt_reg_LuxR_C"/>
</dbReference>